<evidence type="ECO:0000259" key="3">
    <source>
        <dbReference type="PROSITE" id="PS50110"/>
    </source>
</evidence>
<evidence type="ECO:0000313" key="4">
    <source>
        <dbReference type="EMBL" id="AND69980.1"/>
    </source>
</evidence>
<organism evidence="4 5">
    <name type="scientific">Dyella thiooxydans</name>
    <dbReference type="NCBI Taxonomy" id="445710"/>
    <lineage>
        <taxon>Bacteria</taxon>
        <taxon>Pseudomonadati</taxon>
        <taxon>Pseudomonadota</taxon>
        <taxon>Gammaproteobacteria</taxon>
        <taxon>Lysobacterales</taxon>
        <taxon>Rhodanobacteraceae</taxon>
        <taxon>Dyella</taxon>
    </lineage>
</organism>
<keyword evidence="4" id="KW-0808">Transferase</keyword>
<dbReference type="PANTHER" id="PTHR44591:SF3">
    <property type="entry name" value="RESPONSE REGULATORY DOMAIN-CONTAINING PROTEIN"/>
    <property type="match status" value="1"/>
</dbReference>
<sequence length="292" mass="31635">MDDDPVARSVRMNTSISSRSIGEAPRVLVVDGSKVVRQLITRVLAAELPAAEVVGCATGEEAQRELQSGAFDFITVALRLPDMDGLELARYVRESAPQAYVPIVVVSGDVDDRLHRRALGEHVTDYFDKSLGFPALGAFIRGYVSPEASATGTVLYVEDSRVVALATRRMMERCGLTVRHVVSVEDAIALLEADRELGWVGADVVLTDVSLKGKLTGGDLLEHIRTEFGYGKGRLPVLVMTGDENPANQAALLKAGANDLVEKPVEESLLITKLLFQLRVAQHMRSLNDPST</sequence>
<feature type="domain" description="Response regulatory" evidence="3">
    <location>
        <begin position="26"/>
        <end position="144"/>
    </location>
</feature>
<dbReference type="Proteomes" id="UP000077255">
    <property type="component" value="Chromosome"/>
</dbReference>
<dbReference type="EMBL" id="CP014841">
    <property type="protein sequence ID" value="AND69980.1"/>
    <property type="molecule type" value="Genomic_DNA"/>
</dbReference>
<dbReference type="STRING" id="445710.ATSB10_25260"/>
<evidence type="ECO:0000313" key="5">
    <source>
        <dbReference type="Proteomes" id="UP000077255"/>
    </source>
</evidence>
<accession>A0A160N2F6</accession>
<dbReference type="Pfam" id="PF00072">
    <property type="entry name" value="Response_reg"/>
    <property type="match status" value="2"/>
</dbReference>
<gene>
    <name evidence="4" type="ORF">ATSB10_25260</name>
</gene>
<dbReference type="CDD" id="cd00156">
    <property type="entry name" value="REC"/>
    <property type="match status" value="2"/>
</dbReference>
<protein>
    <submittedName>
        <fullName evidence="4">Histidine kinase</fullName>
    </submittedName>
</protein>
<dbReference type="AlphaFoldDB" id="A0A160N2F6"/>
<dbReference type="PANTHER" id="PTHR44591">
    <property type="entry name" value="STRESS RESPONSE REGULATOR PROTEIN 1"/>
    <property type="match status" value="1"/>
</dbReference>
<evidence type="ECO:0000256" key="2">
    <source>
        <dbReference type="PROSITE-ProRule" id="PRU00169"/>
    </source>
</evidence>
<dbReference type="Gene3D" id="3.40.50.2300">
    <property type="match status" value="2"/>
</dbReference>
<name>A0A160N2F6_9GAMM</name>
<dbReference type="PATRIC" id="fig|445710.3.peg.2521"/>
<dbReference type="GO" id="GO:0016301">
    <property type="term" value="F:kinase activity"/>
    <property type="evidence" value="ECO:0007669"/>
    <property type="project" value="UniProtKB-KW"/>
</dbReference>
<dbReference type="GO" id="GO:0000160">
    <property type="term" value="P:phosphorelay signal transduction system"/>
    <property type="evidence" value="ECO:0007669"/>
    <property type="project" value="InterPro"/>
</dbReference>
<dbReference type="InterPro" id="IPR050595">
    <property type="entry name" value="Bact_response_regulator"/>
</dbReference>
<feature type="modified residue" description="4-aspartylphosphate" evidence="2">
    <location>
        <position position="208"/>
    </location>
</feature>
<keyword evidence="5" id="KW-1185">Reference proteome</keyword>
<dbReference type="InterPro" id="IPR001789">
    <property type="entry name" value="Sig_transdc_resp-reg_receiver"/>
</dbReference>
<dbReference type="InterPro" id="IPR011006">
    <property type="entry name" value="CheY-like_superfamily"/>
</dbReference>
<keyword evidence="1 2" id="KW-0597">Phosphoprotein</keyword>
<reference evidence="4 5" key="1">
    <citation type="submission" date="2016-02" db="EMBL/GenBank/DDBJ databases">
        <title>Complete genome sequencing and analysis of ATSB10, Dyella thiooxydans isolated from rhizosphere soil of sunflower (Helianthus annuus L.).</title>
        <authorList>
            <person name="Lee Y."/>
            <person name="Hwangbo K."/>
            <person name="Chung H."/>
            <person name="Yoo J."/>
            <person name="Kim K.Y."/>
            <person name="Sa T.M."/>
            <person name="Um Y."/>
            <person name="Madhaiyan M."/>
        </authorList>
    </citation>
    <scope>NUCLEOTIDE SEQUENCE [LARGE SCALE GENOMIC DNA]</scope>
    <source>
        <strain evidence="4 5">ATSB10</strain>
    </source>
</reference>
<dbReference type="KEGG" id="dtx:ATSB10_25260"/>
<dbReference type="PROSITE" id="PS50110">
    <property type="entry name" value="RESPONSE_REGULATORY"/>
    <property type="match status" value="2"/>
</dbReference>
<feature type="domain" description="Response regulatory" evidence="3">
    <location>
        <begin position="153"/>
        <end position="278"/>
    </location>
</feature>
<keyword evidence="4" id="KW-0418">Kinase</keyword>
<dbReference type="SMART" id="SM00448">
    <property type="entry name" value="REC"/>
    <property type="match status" value="2"/>
</dbReference>
<comment type="caution">
    <text evidence="2">Lacks conserved residue(s) required for the propagation of feature annotation.</text>
</comment>
<proteinExistence type="predicted"/>
<dbReference type="SUPFAM" id="SSF52172">
    <property type="entry name" value="CheY-like"/>
    <property type="match status" value="2"/>
</dbReference>
<evidence type="ECO:0000256" key="1">
    <source>
        <dbReference type="ARBA" id="ARBA00022553"/>
    </source>
</evidence>